<accession>A0A195DPA7</accession>
<gene>
    <name evidence="1" type="ORF">ALC57_13486</name>
</gene>
<sequence length="53" mass="6012">LSWIYFILMGVVKWILRGNSGRCRRGASATPTFIVDSLGQTPSRLDRQIDFVI</sequence>
<dbReference type="AlphaFoldDB" id="A0A195DPA7"/>
<protein>
    <submittedName>
        <fullName evidence="1">Uncharacterized protein</fullName>
    </submittedName>
</protein>
<evidence type="ECO:0000313" key="1">
    <source>
        <dbReference type="EMBL" id="KYN14319.1"/>
    </source>
</evidence>
<proteinExistence type="predicted"/>
<evidence type="ECO:0000313" key="2">
    <source>
        <dbReference type="Proteomes" id="UP000078492"/>
    </source>
</evidence>
<keyword evidence="2" id="KW-1185">Reference proteome</keyword>
<organism evidence="1 2">
    <name type="scientific">Trachymyrmex cornetzi</name>
    <dbReference type="NCBI Taxonomy" id="471704"/>
    <lineage>
        <taxon>Eukaryota</taxon>
        <taxon>Metazoa</taxon>
        <taxon>Ecdysozoa</taxon>
        <taxon>Arthropoda</taxon>
        <taxon>Hexapoda</taxon>
        <taxon>Insecta</taxon>
        <taxon>Pterygota</taxon>
        <taxon>Neoptera</taxon>
        <taxon>Endopterygota</taxon>
        <taxon>Hymenoptera</taxon>
        <taxon>Apocrita</taxon>
        <taxon>Aculeata</taxon>
        <taxon>Formicoidea</taxon>
        <taxon>Formicidae</taxon>
        <taxon>Myrmicinae</taxon>
        <taxon>Trachymyrmex</taxon>
    </lineage>
</organism>
<name>A0A195DPA7_9HYME</name>
<dbReference type="EMBL" id="KQ980713">
    <property type="protein sequence ID" value="KYN14319.1"/>
    <property type="molecule type" value="Genomic_DNA"/>
</dbReference>
<dbReference type="Proteomes" id="UP000078492">
    <property type="component" value="Unassembled WGS sequence"/>
</dbReference>
<reference evidence="1 2" key="1">
    <citation type="submission" date="2015-09" db="EMBL/GenBank/DDBJ databases">
        <title>Trachymyrmex cornetzi WGS genome.</title>
        <authorList>
            <person name="Nygaard S."/>
            <person name="Hu H."/>
            <person name="Boomsma J."/>
            <person name="Zhang G."/>
        </authorList>
    </citation>
    <scope>NUCLEOTIDE SEQUENCE [LARGE SCALE GENOMIC DNA]</scope>
    <source>
        <strain evidence="1">Tcor2-1</strain>
        <tissue evidence="1">Whole body</tissue>
    </source>
</reference>
<feature type="non-terminal residue" evidence="1">
    <location>
        <position position="1"/>
    </location>
</feature>